<keyword evidence="1" id="KW-1133">Transmembrane helix</keyword>
<sequence length="220" mass="24178">MPPVETMNNQQPRPSILSFAKDLPNICSLMGLFSALLAIYFAFLSLYPAAMIALIVAVFLDWSDGIIARKMQGRTKEQSQFGGQLDSLIDIVSFGICPAVILLSYGDFNPWFFPGAFVIVAAGVLRLSYFNVFGLDGESTYQGMAIDNNAIILVFIFLFDGLLEPGLFVYLLYGSIVTIAFLNVAPIRTPKLSGGWYYVLIAYAIIISLFYGCKIMSING</sequence>
<feature type="transmembrane region" description="Helical" evidence="1">
    <location>
        <begin position="196"/>
        <end position="218"/>
    </location>
</feature>
<evidence type="ECO:0008006" key="4">
    <source>
        <dbReference type="Google" id="ProtNLM"/>
    </source>
</evidence>
<proteinExistence type="predicted"/>
<keyword evidence="1" id="KW-0812">Transmembrane</keyword>
<feature type="transmembrane region" description="Helical" evidence="1">
    <location>
        <begin position="111"/>
        <end position="129"/>
    </location>
</feature>
<dbReference type="EMBL" id="LS483452">
    <property type="protein sequence ID" value="SQH76441.1"/>
    <property type="molecule type" value="Genomic_DNA"/>
</dbReference>
<protein>
    <recommendedName>
        <fullName evidence="4">CDP-alcohol phosphatidyltransferase</fullName>
    </recommendedName>
</protein>
<gene>
    <name evidence="2" type="ORF">SHEWBE_2478</name>
</gene>
<accession>A0A330M2L7</accession>
<dbReference type="AlphaFoldDB" id="A0A330M2L7"/>
<evidence type="ECO:0000313" key="2">
    <source>
        <dbReference type="EMBL" id="SQH76441.1"/>
    </source>
</evidence>
<dbReference type="KEGG" id="sbk:SHEWBE_2478"/>
<dbReference type="Pfam" id="PF01066">
    <property type="entry name" value="CDP-OH_P_transf"/>
    <property type="match status" value="1"/>
</dbReference>
<dbReference type="InterPro" id="IPR000462">
    <property type="entry name" value="CDP-OH_P_trans"/>
</dbReference>
<dbReference type="RefSeq" id="WP_197713500.1">
    <property type="nucleotide sequence ID" value="NZ_LS483452.1"/>
</dbReference>
<dbReference type="Proteomes" id="UP000250123">
    <property type="component" value="Chromosome SHEWBE"/>
</dbReference>
<dbReference type="GO" id="GO:0016020">
    <property type="term" value="C:membrane"/>
    <property type="evidence" value="ECO:0007669"/>
    <property type="project" value="InterPro"/>
</dbReference>
<organism evidence="2 3">
    <name type="scientific">Shewanella benthica</name>
    <dbReference type="NCBI Taxonomy" id="43661"/>
    <lineage>
        <taxon>Bacteria</taxon>
        <taxon>Pseudomonadati</taxon>
        <taxon>Pseudomonadota</taxon>
        <taxon>Gammaproteobacteria</taxon>
        <taxon>Alteromonadales</taxon>
        <taxon>Shewanellaceae</taxon>
        <taxon>Shewanella</taxon>
    </lineage>
</organism>
<evidence type="ECO:0000313" key="3">
    <source>
        <dbReference type="Proteomes" id="UP000250123"/>
    </source>
</evidence>
<feature type="transmembrane region" description="Helical" evidence="1">
    <location>
        <begin position="49"/>
        <end position="67"/>
    </location>
</feature>
<dbReference type="GO" id="GO:0008654">
    <property type="term" value="P:phospholipid biosynthetic process"/>
    <property type="evidence" value="ECO:0007669"/>
    <property type="project" value="InterPro"/>
</dbReference>
<name>A0A330M2L7_9GAMM</name>
<dbReference type="Gene3D" id="1.20.120.1760">
    <property type="match status" value="1"/>
</dbReference>
<dbReference type="InterPro" id="IPR043130">
    <property type="entry name" value="CDP-OH_PTrfase_TM_dom"/>
</dbReference>
<evidence type="ECO:0000256" key="1">
    <source>
        <dbReference type="SAM" id="Phobius"/>
    </source>
</evidence>
<reference evidence="3" key="1">
    <citation type="submission" date="2018-06" db="EMBL/GenBank/DDBJ databases">
        <authorList>
            <person name="Cea G.-C."/>
            <person name="William W."/>
        </authorList>
    </citation>
    <scope>NUCLEOTIDE SEQUENCE [LARGE SCALE GENOMIC DNA]</scope>
    <source>
        <strain evidence="3">DB21MT-2</strain>
    </source>
</reference>
<dbReference type="GO" id="GO:0016780">
    <property type="term" value="F:phosphotransferase activity, for other substituted phosphate groups"/>
    <property type="evidence" value="ECO:0007669"/>
    <property type="project" value="InterPro"/>
</dbReference>
<keyword evidence="1" id="KW-0472">Membrane</keyword>
<feature type="transmembrane region" description="Helical" evidence="1">
    <location>
        <begin position="88"/>
        <end position="105"/>
    </location>
</feature>